<accession>A0AC60NS74</accession>
<evidence type="ECO:0000313" key="1">
    <source>
        <dbReference type="EMBL" id="KAG0409986.1"/>
    </source>
</evidence>
<keyword evidence="2" id="KW-1185">Reference proteome</keyword>
<gene>
    <name evidence="1" type="ORF">HPB47_012911</name>
</gene>
<dbReference type="Proteomes" id="UP000805193">
    <property type="component" value="Unassembled WGS sequence"/>
</dbReference>
<comment type="caution">
    <text evidence="1">The sequence shown here is derived from an EMBL/GenBank/DDBJ whole genome shotgun (WGS) entry which is preliminary data.</text>
</comment>
<protein>
    <submittedName>
        <fullName evidence="1">Uncharacterized protein</fullName>
    </submittedName>
</protein>
<sequence>MSSLQTRSGPALVDGERGAQGLAAQWIHMERLKTKRTTRRAQNTRLINEASALLQNQDSTISQITTVAERLRANNDELRRLNEEFEGHIPDATAMPGPNSQPDRSELDRLLDFLSIEVESREKSEFKTTETKNTKTTRYEDNIARRESSVRGVIDGGSQQTFVTEDLSRHLQLKCVGYTKMALSTFACASTQECKKRCVVELELRSQFNMDGCKAEAIE</sequence>
<organism evidence="1 2">
    <name type="scientific">Ixodes persulcatus</name>
    <name type="common">Taiga tick</name>
    <dbReference type="NCBI Taxonomy" id="34615"/>
    <lineage>
        <taxon>Eukaryota</taxon>
        <taxon>Metazoa</taxon>
        <taxon>Ecdysozoa</taxon>
        <taxon>Arthropoda</taxon>
        <taxon>Chelicerata</taxon>
        <taxon>Arachnida</taxon>
        <taxon>Acari</taxon>
        <taxon>Parasitiformes</taxon>
        <taxon>Ixodida</taxon>
        <taxon>Ixodoidea</taxon>
        <taxon>Ixodidae</taxon>
        <taxon>Ixodinae</taxon>
        <taxon>Ixodes</taxon>
    </lineage>
</organism>
<name>A0AC60NS74_IXOPE</name>
<feature type="non-terminal residue" evidence="1">
    <location>
        <position position="219"/>
    </location>
</feature>
<dbReference type="EMBL" id="JABSTQ010011569">
    <property type="protein sequence ID" value="KAG0409986.1"/>
    <property type="molecule type" value="Genomic_DNA"/>
</dbReference>
<evidence type="ECO:0000313" key="2">
    <source>
        <dbReference type="Proteomes" id="UP000805193"/>
    </source>
</evidence>
<reference evidence="1 2" key="1">
    <citation type="journal article" date="2020" name="Cell">
        <title>Large-Scale Comparative Analyses of Tick Genomes Elucidate Their Genetic Diversity and Vector Capacities.</title>
        <authorList>
            <consortium name="Tick Genome and Microbiome Consortium (TIGMIC)"/>
            <person name="Jia N."/>
            <person name="Wang J."/>
            <person name="Shi W."/>
            <person name="Du L."/>
            <person name="Sun Y."/>
            <person name="Zhan W."/>
            <person name="Jiang J.F."/>
            <person name="Wang Q."/>
            <person name="Zhang B."/>
            <person name="Ji P."/>
            <person name="Bell-Sakyi L."/>
            <person name="Cui X.M."/>
            <person name="Yuan T.T."/>
            <person name="Jiang B.G."/>
            <person name="Yang W.F."/>
            <person name="Lam T.T."/>
            <person name="Chang Q.C."/>
            <person name="Ding S.J."/>
            <person name="Wang X.J."/>
            <person name="Zhu J.G."/>
            <person name="Ruan X.D."/>
            <person name="Zhao L."/>
            <person name="Wei J.T."/>
            <person name="Ye R.Z."/>
            <person name="Que T.C."/>
            <person name="Du C.H."/>
            <person name="Zhou Y.H."/>
            <person name="Cheng J.X."/>
            <person name="Dai P.F."/>
            <person name="Guo W.B."/>
            <person name="Han X.H."/>
            <person name="Huang E.J."/>
            <person name="Li L.F."/>
            <person name="Wei W."/>
            <person name="Gao Y.C."/>
            <person name="Liu J.Z."/>
            <person name="Shao H.Z."/>
            <person name="Wang X."/>
            <person name="Wang C.C."/>
            <person name="Yang T.C."/>
            <person name="Huo Q.B."/>
            <person name="Li W."/>
            <person name="Chen H.Y."/>
            <person name="Chen S.E."/>
            <person name="Zhou L.G."/>
            <person name="Ni X.B."/>
            <person name="Tian J.H."/>
            <person name="Sheng Y."/>
            <person name="Liu T."/>
            <person name="Pan Y.S."/>
            <person name="Xia L.Y."/>
            <person name="Li J."/>
            <person name="Zhao F."/>
            <person name="Cao W.C."/>
        </authorList>
    </citation>
    <scope>NUCLEOTIDE SEQUENCE [LARGE SCALE GENOMIC DNA]</scope>
    <source>
        <strain evidence="1">Iper-2018</strain>
    </source>
</reference>
<proteinExistence type="predicted"/>